<dbReference type="GO" id="GO:0005789">
    <property type="term" value="C:endoplasmic reticulum membrane"/>
    <property type="evidence" value="ECO:0000318"/>
    <property type="project" value="GO_Central"/>
</dbReference>
<sequence length="237" mass="26306">MSDGGFLEIQPTELKFPFELKKQSSCSMQLINKTDHFVAFKVKTTNPKKYCVRPNTGMVLPRSTCDVTVTMQAQKEAPPDMQCKDKFLLQSVIAEHGATTKDITSEMFNKEPGKVVDEFKLRVVYVPAGPPSPVHEESEEGSSPRSSTFENGTQSLQTLDSVSRSNEPSKEKSPEALAMISKLTEEKNSAIQLNQKLRQELDLLRKERGMHHGGFSVTFVVLVGLLGALIGYIIKKS</sequence>
<reference evidence="7" key="2">
    <citation type="submission" date="2021-05" db="UniProtKB">
        <authorList>
            <consortium name="EnsemblPlants"/>
        </authorList>
    </citation>
    <scope>IDENTIFICATION</scope>
    <source>
        <strain evidence="7">subsp. malaccensis</strain>
    </source>
</reference>
<keyword evidence="4" id="KW-0472">Membrane</keyword>
<evidence type="ECO:0000256" key="3">
    <source>
        <dbReference type="SAM" id="MobiDB-lite"/>
    </source>
</evidence>
<reference evidence="6" key="1">
    <citation type="submission" date="2021-03" db="EMBL/GenBank/DDBJ databases">
        <authorList>
            <consortium name="Genoscope - CEA"/>
            <person name="William W."/>
        </authorList>
    </citation>
    <scope>NUCLEOTIDE SEQUENCE</scope>
    <source>
        <strain evidence="6">Doubled-haploid Pahang</strain>
    </source>
</reference>
<keyword evidence="2" id="KW-0175">Coiled coil</keyword>
<evidence type="ECO:0000259" key="5">
    <source>
        <dbReference type="PROSITE" id="PS50202"/>
    </source>
</evidence>
<dbReference type="PIRSF" id="PIRSF019693">
    <property type="entry name" value="VAMP-associated"/>
    <property type="match status" value="1"/>
</dbReference>
<dbReference type="GO" id="GO:0005886">
    <property type="term" value="C:plasma membrane"/>
    <property type="evidence" value="ECO:0000318"/>
    <property type="project" value="GO_Central"/>
</dbReference>
<dbReference type="FunCoup" id="A0A804JQB1">
    <property type="interactions" value="3033"/>
</dbReference>
<dbReference type="FunFam" id="2.60.40.10:FF:000813">
    <property type="entry name" value="Vesicle-associated protein 1-1"/>
    <property type="match status" value="1"/>
</dbReference>
<dbReference type="Proteomes" id="UP000012960">
    <property type="component" value="Unplaced"/>
</dbReference>
<dbReference type="InterPro" id="IPR000535">
    <property type="entry name" value="MSP_dom"/>
</dbReference>
<feature type="compositionally biased region" description="Polar residues" evidence="3">
    <location>
        <begin position="148"/>
        <end position="166"/>
    </location>
</feature>
<dbReference type="PANTHER" id="PTHR10809">
    <property type="entry name" value="VESICLE-ASSOCIATED MEMBRANE PROTEIN-ASSOCIATED PROTEIN"/>
    <property type="match status" value="1"/>
</dbReference>
<dbReference type="GO" id="GO:0061817">
    <property type="term" value="P:endoplasmic reticulum-plasma membrane tethering"/>
    <property type="evidence" value="ECO:0000318"/>
    <property type="project" value="GO_Central"/>
</dbReference>
<dbReference type="PROSITE" id="PS50202">
    <property type="entry name" value="MSP"/>
    <property type="match status" value="1"/>
</dbReference>
<comment type="similarity">
    <text evidence="1">Belongs to the VAMP-associated protein (VAP) (TC 9.B.17) family.</text>
</comment>
<evidence type="ECO:0000256" key="2">
    <source>
        <dbReference type="SAM" id="Coils"/>
    </source>
</evidence>
<dbReference type="InParanoid" id="A0A804JQB1"/>
<feature type="region of interest" description="Disordered" evidence="3">
    <location>
        <begin position="129"/>
        <end position="175"/>
    </location>
</feature>
<dbReference type="InterPro" id="IPR016763">
    <property type="entry name" value="VAP"/>
</dbReference>
<dbReference type="OMA" id="IYAPSNI"/>
<dbReference type="Pfam" id="PF00635">
    <property type="entry name" value="Motile_Sperm"/>
    <property type="match status" value="1"/>
</dbReference>
<evidence type="ECO:0000313" key="6">
    <source>
        <dbReference type="EMBL" id="CAG1848694.1"/>
    </source>
</evidence>
<evidence type="ECO:0000256" key="1">
    <source>
        <dbReference type="ARBA" id="ARBA00008932"/>
    </source>
</evidence>
<evidence type="ECO:0000256" key="4">
    <source>
        <dbReference type="SAM" id="Phobius"/>
    </source>
</evidence>
<dbReference type="GO" id="GO:0090158">
    <property type="term" value="P:endoplasmic reticulum membrane organization"/>
    <property type="evidence" value="ECO:0000318"/>
    <property type="project" value="GO_Central"/>
</dbReference>
<feature type="coiled-coil region" evidence="2">
    <location>
        <begin position="180"/>
        <end position="207"/>
    </location>
</feature>
<accession>A0A804JQB1</accession>
<dbReference type="KEGG" id="mus:103989925"/>
<gene>
    <name evidence="6" type="ORF">GSMUA_184890.1</name>
</gene>
<keyword evidence="4" id="KW-0812">Transmembrane</keyword>
<dbReference type="Gramene" id="Ma06_t38770.1">
    <property type="protein sequence ID" value="Ma06_p38770.1"/>
    <property type="gene ID" value="Ma06_g38770"/>
</dbReference>
<dbReference type="PANTHER" id="PTHR10809:SF150">
    <property type="entry name" value="OS08G0155100 PROTEIN"/>
    <property type="match status" value="1"/>
</dbReference>
<feature type="domain" description="MSP" evidence="5">
    <location>
        <begin position="6"/>
        <end position="126"/>
    </location>
</feature>
<dbReference type="EnsemblPlants" id="Ma06_t38770.1">
    <property type="protein sequence ID" value="Ma06_p38770.1"/>
    <property type="gene ID" value="Ma06_g38770"/>
</dbReference>
<evidence type="ECO:0000313" key="7">
    <source>
        <dbReference type="EnsemblPlants" id="Ma06_p38770.1"/>
    </source>
</evidence>
<organism evidence="7 8">
    <name type="scientific">Musa acuminata subsp. malaccensis</name>
    <name type="common">Wild banana</name>
    <name type="synonym">Musa malaccensis</name>
    <dbReference type="NCBI Taxonomy" id="214687"/>
    <lineage>
        <taxon>Eukaryota</taxon>
        <taxon>Viridiplantae</taxon>
        <taxon>Streptophyta</taxon>
        <taxon>Embryophyta</taxon>
        <taxon>Tracheophyta</taxon>
        <taxon>Spermatophyta</taxon>
        <taxon>Magnoliopsida</taxon>
        <taxon>Liliopsida</taxon>
        <taxon>Zingiberales</taxon>
        <taxon>Musaceae</taxon>
        <taxon>Musa</taxon>
    </lineage>
</organism>
<feature type="transmembrane region" description="Helical" evidence="4">
    <location>
        <begin position="213"/>
        <end position="234"/>
    </location>
</feature>
<dbReference type="InterPro" id="IPR008962">
    <property type="entry name" value="PapD-like_sf"/>
</dbReference>
<dbReference type="GO" id="GO:0043495">
    <property type="term" value="F:protein-membrane adaptor activity"/>
    <property type="evidence" value="ECO:0000318"/>
    <property type="project" value="GO_Central"/>
</dbReference>
<dbReference type="InterPro" id="IPR013783">
    <property type="entry name" value="Ig-like_fold"/>
</dbReference>
<dbReference type="AlphaFoldDB" id="A0A804JQB1"/>
<keyword evidence="4" id="KW-1133">Transmembrane helix</keyword>
<evidence type="ECO:0000313" key="8">
    <source>
        <dbReference type="Proteomes" id="UP000012960"/>
    </source>
</evidence>
<dbReference type="SUPFAM" id="SSF49354">
    <property type="entry name" value="PapD-like"/>
    <property type="match status" value="1"/>
</dbReference>
<dbReference type="EMBL" id="HG996471">
    <property type="protein sequence ID" value="CAG1848694.1"/>
    <property type="molecule type" value="Genomic_DNA"/>
</dbReference>
<protein>
    <submittedName>
        <fullName evidence="6">(wild Malaysian banana) hypothetical protein</fullName>
    </submittedName>
</protein>
<proteinExistence type="inferred from homology"/>
<dbReference type="OrthoDB" id="264603at2759"/>
<keyword evidence="8" id="KW-1185">Reference proteome</keyword>
<dbReference type="Gene3D" id="2.60.40.10">
    <property type="entry name" value="Immunoglobulins"/>
    <property type="match status" value="1"/>
</dbReference>
<name>A0A804JQB1_MUSAM</name>